<proteinExistence type="predicted"/>
<dbReference type="Proteomes" id="UP001059607">
    <property type="component" value="Chromosome"/>
</dbReference>
<evidence type="ECO:0000313" key="1">
    <source>
        <dbReference type="EMBL" id="UTO12717.1"/>
    </source>
</evidence>
<keyword evidence="2" id="KW-1185">Reference proteome</keyword>
<dbReference type="EMBL" id="CP101125">
    <property type="protein sequence ID" value="UTO12717.1"/>
    <property type="molecule type" value="Genomic_DNA"/>
</dbReference>
<sequence length="141" mass="15797">MFASKSARGFYDTSVHTSMPDDVIEISAEYHAELLAGQGEGQVISWGDDGYPLLIDPPLPSTAEVAFVERIWRDGQLAGTDNVVARHRDEAEEGSPTTLTKSQYIELQAYRRLLRNWPESGEFPLLQHRPPAPEWLSTLTQ</sequence>
<protein>
    <submittedName>
        <fullName evidence="1">Tail fiber assembly protein</fullName>
    </submittedName>
</protein>
<reference evidence="1" key="1">
    <citation type="submission" date="2022-07" db="EMBL/GenBank/DDBJ databases">
        <title>Pseudomonas nunamit sp. nov. an antifungal species isolated from Greenland.</title>
        <authorList>
            <person name="Ntana F."/>
            <person name="Hennessy R.C."/>
            <person name="Zervas A."/>
            <person name="Stougaard P."/>
        </authorList>
    </citation>
    <scope>NUCLEOTIDE SEQUENCE</scope>
    <source>
        <strain evidence="1">In5</strain>
    </source>
</reference>
<dbReference type="RefSeq" id="WP_054615994.1">
    <property type="nucleotide sequence ID" value="NZ_CP101125.1"/>
</dbReference>
<name>A0ABY5ED24_9PSED</name>
<accession>A0ABY5ED24</accession>
<gene>
    <name evidence="1" type="ORF">NK667_21415</name>
</gene>
<evidence type="ECO:0000313" key="2">
    <source>
        <dbReference type="Proteomes" id="UP001059607"/>
    </source>
</evidence>
<organism evidence="1 2">
    <name type="scientific">Pseudomonas nunensis</name>
    <dbReference type="NCBI Taxonomy" id="2961896"/>
    <lineage>
        <taxon>Bacteria</taxon>
        <taxon>Pseudomonadati</taxon>
        <taxon>Pseudomonadota</taxon>
        <taxon>Gammaproteobacteria</taxon>
        <taxon>Pseudomonadales</taxon>
        <taxon>Pseudomonadaceae</taxon>
        <taxon>Pseudomonas</taxon>
    </lineage>
</organism>